<organism evidence="3 4">
    <name type="scientific">Caldithrix abyssi DSM 13497</name>
    <dbReference type="NCBI Taxonomy" id="880073"/>
    <lineage>
        <taxon>Bacteria</taxon>
        <taxon>Pseudomonadati</taxon>
        <taxon>Calditrichota</taxon>
        <taxon>Calditrichia</taxon>
        <taxon>Calditrichales</taxon>
        <taxon>Calditrichaceae</taxon>
        <taxon>Caldithrix</taxon>
    </lineage>
</organism>
<dbReference type="SUPFAM" id="SSF56281">
    <property type="entry name" value="Metallo-hydrolase/oxidoreductase"/>
    <property type="match status" value="1"/>
</dbReference>
<dbReference type="EMBL" id="CM001402">
    <property type="protein sequence ID" value="EHO43374.1"/>
    <property type="molecule type" value="Genomic_DNA"/>
</dbReference>
<dbReference type="PaxDb" id="880073-Calab_3777"/>
<reference evidence="3 4" key="1">
    <citation type="submission" date="2011-09" db="EMBL/GenBank/DDBJ databases">
        <title>The permanent draft genome of Caldithrix abyssi DSM 13497.</title>
        <authorList>
            <consortium name="US DOE Joint Genome Institute (JGI-PGF)"/>
            <person name="Lucas S."/>
            <person name="Han J."/>
            <person name="Lapidus A."/>
            <person name="Bruce D."/>
            <person name="Goodwin L."/>
            <person name="Pitluck S."/>
            <person name="Peters L."/>
            <person name="Kyrpides N."/>
            <person name="Mavromatis K."/>
            <person name="Ivanova N."/>
            <person name="Mikhailova N."/>
            <person name="Chertkov O."/>
            <person name="Detter J.C."/>
            <person name="Tapia R."/>
            <person name="Han C."/>
            <person name="Land M."/>
            <person name="Hauser L."/>
            <person name="Markowitz V."/>
            <person name="Cheng J.-F."/>
            <person name="Hugenholtz P."/>
            <person name="Woyke T."/>
            <person name="Wu D."/>
            <person name="Spring S."/>
            <person name="Brambilla E."/>
            <person name="Klenk H.-P."/>
            <person name="Eisen J.A."/>
        </authorList>
    </citation>
    <scope>NUCLEOTIDE SEQUENCE [LARGE SCALE GENOMIC DNA]</scope>
    <source>
        <strain evidence="3 4">DSM 13497</strain>
    </source>
</reference>
<reference evidence="2 5" key="2">
    <citation type="submission" date="2016-11" db="EMBL/GenBank/DDBJ databases">
        <title>Genomic analysis of Caldithrix abyssi and proposal of a novel bacterial phylum Caldithrichaeota.</title>
        <authorList>
            <person name="Kublanov I."/>
            <person name="Sigalova O."/>
            <person name="Gavrilov S."/>
            <person name="Lebedinsky A."/>
            <person name="Ivanova N."/>
            <person name="Daum C."/>
            <person name="Reddy T."/>
            <person name="Klenk H.P."/>
            <person name="Goker M."/>
            <person name="Reva O."/>
            <person name="Miroshnichenko M."/>
            <person name="Kyprides N."/>
            <person name="Woyke T."/>
            <person name="Gelfand M."/>
        </authorList>
    </citation>
    <scope>NUCLEOTIDE SEQUENCE [LARGE SCALE GENOMIC DNA]</scope>
    <source>
        <strain evidence="2 5">LF13</strain>
    </source>
</reference>
<dbReference type="GO" id="GO:0036297">
    <property type="term" value="P:interstrand cross-link repair"/>
    <property type="evidence" value="ECO:0007669"/>
    <property type="project" value="TreeGrafter"/>
</dbReference>
<dbReference type="KEGG" id="caby:Cabys_2736"/>
<dbReference type="eggNOG" id="COG1236">
    <property type="taxonomic scope" value="Bacteria"/>
</dbReference>
<accession>H1XQ69</accession>
<dbReference type="InParanoid" id="H1XQ69"/>
<dbReference type="GO" id="GO:0035312">
    <property type="term" value="F:5'-3' DNA exonuclease activity"/>
    <property type="evidence" value="ECO:0007669"/>
    <property type="project" value="TreeGrafter"/>
</dbReference>
<dbReference type="Proteomes" id="UP000004671">
    <property type="component" value="Chromosome"/>
</dbReference>
<keyword evidence="4" id="KW-1185">Reference proteome</keyword>
<evidence type="ECO:0000313" key="4">
    <source>
        <dbReference type="Proteomes" id="UP000004671"/>
    </source>
</evidence>
<dbReference type="Proteomes" id="UP000183868">
    <property type="component" value="Chromosome"/>
</dbReference>
<dbReference type="RefSeq" id="WP_006930990.1">
    <property type="nucleotide sequence ID" value="NZ_CM001402.1"/>
</dbReference>
<dbReference type="EMBL" id="CP018099">
    <property type="protein sequence ID" value="APF19484.1"/>
    <property type="molecule type" value="Genomic_DNA"/>
</dbReference>
<dbReference type="PANTHER" id="PTHR23240">
    <property type="entry name" value="DNA CROSS-LINK REPAIR PROTEIN PSO2/SNM1-RELATED"/>
    <property type="match status" value="1"/>
</dbReference>
<proteinExistence type="predicted"/>
<dbReference type="OrthoDB" id="9803916at2"/>
<dbReference type="GO" id="GO:0003684">
    <property type="term" value="F:damaged DNA binding"/>
    <property type="evidence" value="ECO:0007669"/>
    <property type="project" value="TreeGrafter"/>
</dbReference>
<evidence type="ECO:0000313" key="3">
    <source>
        <dbReference type="EMBL" id="EHO43374.1"/>
    </source>
</evidence>
<feature type="domain" description="Zn-dependent metallo-hydrolase RNA specificity" evidence="1">
    <location>
        <begin position="269"/>
        <end position="310"/>
    </location>
</feature>
<dbReference type="HOGENOM" id="CLU_050517_0_0_0"/>
<dbReference type="STRING" id="880073.Cabys_2736"/>
<name>H1XQ69_CALAY</name>
<evidence type="ECO:0000313" key="2">
    <source>
        <dbReference type="EMBL" id="APF19484.1"/>
    </source>
</evidence>
<evidence type="ECO:0000259" key="1">
    <source>
        <dbReference type="Pfam" id="PF07521"/>
    </source>
</evidence>
<protein>
    <submittedName>
        <fullName evidence="3">DNA ligase I, ATP-dependent Dnl1</fullName>
    </submittedName>
    <submittedName>
        <fullName evidence="2">Putative mRNA 3-end processing factor/DNA ligase-1</fullName>
    </submittedName>
</protein>
<sequence>MTDWPRLFHFERDLHIPEIDLWLDSKRVKPFGFVSHAHTDHLARHKKILCTPPTAEFVQQRIKPTHYQPVEFGQELSVGDYKISLHPAGHILGSAQIKIQKNGISLLYTGDFRLHPSRTVEPFEYVQADVLIMETTFGQARYRMPSREEVEDRLIDRCKTLLAKNKTPIIFAYSLGKGQEALKILTDAQIPVAVEEQIARYVPTYEKFGVTFGHYELFDRNDLRGKALLLPVNYRFHRFYKMLSFGYTIYLSGWGMEPNAHRRFGVNEVIPLSDHADYHQLLELADALKPQEIYCTHGFPQFVEELRAAGHNARTLEEASPLQHDL</sequence>
<dbReference type="InterPro" id="IPR036866">
    <property type="entry name" value="RibonucZ/Hydroxyglut_hydro"/>
</dbReference>
<dbReference type="InterPro" id="IPR011108">
    <property type="entry name" value="RMMBL"/>
</dbReference>
<keyword evidence="3" id="KW-0436">Ligase</keyword>
<dbReference type="GO" id="GO:0006303">
    <property type="term" value="P:double-strand break repair via nonhomologous end joining"/>
    <property type="evidence" value="ECO:0007669"/>
    <property type="project" value="TreeGrafter"/>
</dbReference>
<dbReference type="AlphaFoldDB" id="H1XQ69"/>
<gene>
    <name evidence="2" type="ORF">Cabys_2736</name>
    <name evidence="3" type="ORF">Calab_3777</name>
</gene>
<dbReference type="GO" id="GO:0016874">
    <property type="term" value="F:ligase activity"/>
    <property type="evidence" value="ECO:0007669"/>
    <property type="project" value="UniProtKB-KW"/>
</dbReference>
<evidence type="ECO:0000313" key="5">
    <source>
        <dbReference type="Proteomes" id="UP000183868"/>
    </source>
</evidence>
<dbReference type="Gene3D" id="3.60.15.10">
    <property type="entry name" value="Ribonuclease Z/Hydroxyacylglutathione hydrolase-like"/>
    <property type="match status" value="1"/>
</dbReference>
<dbReference type="Pfam" id="PF07521">
    <property type="entry name" value="RMMBL"/>
    <property type="match status" value="1"/>
</dbReference>